<proteinExistence type="inferred from homology"/>
<evidence type="ECO:0000256" key="3">
    <source>
        <dbReference type="ARBA" id="ARBA00022741"/>
    </source>
</evidence>
<dbReference type="Proteomes" id="UP000241890">
    <property type="component" value="Unassembled WGS sequence"/>
</dbReference>
<dbReference type="GO" id="GO:0032958">
    <property type="term" value="P:inositol phosphate biosynthetic process"/>
    <property type="evidence" value="ECO:0007669"/>
    <property type="project" value="InterPro"/>
</dbReference>
<dbReference type="InterPro" id="IPR038286">
    <property type="entry name" value="IPK_sf"/>
</dbReference>
<dbReference type="InParanoid" id="A0A2R5GWN7"/>
<comment type="catalytic activity">
    <reaction evidence="6">
        <text>1D-myo-inositol 1,4,5-trisphosphate + 2 ATP = 1D-myo-inositol 1,3,4,5,6-pentakisphosphate + 2 ADP + 2 H(+)</text>
        <dbReference type="Rhea" id="RHEA:32359"/>
        <dbReference type="ChEBI" id="CHEBI:15378"/>
        <dbReference type="ChEBI" id="CHEBI:30616"/>
        <dbReference type="ChEBI" id="CHEBI:57733"/>
        <dbReference type="ChEBI" id="CHEBI:203600"/>
        <dbReference type="ChEBI" id="CHEBI:456216"/>
        <dbReference type="EC" id="2.7.1.151"/>
    </reaction>
</comment>
<sequence length="684" mass="76476">MAARRPRRARIQTGQRSIDHLVSTDRPTARPASARPRARSGAEWSAERGGGTVRGAPEERGAERRSGRRQSRRRSMASDAALKALAVAAGACALAYLVKKRREEAHAAAAARREHADAQAGASMPAALDAVGGHGSKKDKGPPILVRDGAILKPFQPAQPGKGKSRGELEAEFYKEVSESESPLKAFIPKYLGLEKLHDAMYLKLENMTYGLECPCVLDLKMGQQTYDETASPEKIAKEKKKYPPQEKIGFRIVGMKVYRRSKDEWWKSSRDWAMSITEDSMTNAIEKFFDDGQVVRYGLMGQLVEELDKIESMLRETARWRMYGSSLFVVYDGKAERPELRVRMIDFAHVFPIRDGGVDDGYLHGVQFLRGCLNSSLSLASSHHAAPAQVGGAHGNISSKGGEIIKREDKKEQFDVEVDFYRKAWDPSSPDSLSRVMPRLIRVDESTSPRELVISDATESVRRKSRDPMANEAVSIMDVKLGLRSFRSDCPNEPKSEYYNKYATFETELSPGRAEEIWETLVGDRDGPASLSDGKLGKRDYLAFRDATTTSRELGFRLTALVHGDYRVSQADSRSVETRIQFLEGLEHYLYNEDGFSLDVAEQFVNELSKVQEALSESRLFRRYELVGTSLLFLHANGKAAIRFIDFANSTPSDVADRNGVLQGVQRLTMAIEELIMKYRAPQ</sequence>
<dbReference type="GO" id="GO:0005737">
    <property type="term" value="C:cytoplasm"/>
    <property type="evidence" value="ECO:0007669"/>
    <property type="project" value="TreeGrafter"/>
</dbReference>
<dbReference type="PANTHER" id="PTHR12400">
    <property type="entry name" value="INOSITOL POLYPHOSPHATE KINASE"/>
    <property type="match status" value="1"/>
</dbReference>
<gene>
    <name evidence="10" type="ORF">FCC1311_099791</name>
</gene>
<evidence type="ECO:0000256" key="4">
    <source>
        <dbReference type="ARBA" id="ARBA00022777"/>
    </source>
</evidence>
<evidence type="ECO:0000256" key="6">
    <source>
        <dbReference type="ARBA" id="ARBA00036164"/>
    </source>
</evidence>
<comment type="catalytic activity">
    <reaction evidence="7">
        <text>1D-myo-inositol 1,3,4,6-tetrakisphosphate + ATP = 1D-myo-inositol 1,3,4,5,6-pentakisphosphate + ADP + H(+)</text>
        <dbReference type="Rhea" id="RHEA:12717"/>
        <dbReference type="ChEBI" id="CHEBI:15378"/>
        <dbReference type="ChEBI" id="CHEBI:30616"/>
        <dbReference type="ChEBI" id="CHEBI:57660"/>
        <dbReference type="ChEBI" id="CHEBI:57733"/>
        <dbReference type="ChEBI" id="CHEBI:456216"/>
        <dbReference type="EC" id="2.7.1.140"/>
    </reaction>
</comment>
<dbReference type="PANTHER" id="PTHR12400:SF51">
    <property type="entry name" value="INOSITOL POLYPHOSPHATE MULTIKINASE"/>
    <property type="match status" value="1"/>
</dbReference>
<keyword evidence="3" id="KW-0547">Nucleotide-binding</keyword>
<evidence type="ECO:0000256" key="8">
    <source>
        <dbReference type="RuleBase" id="RU363090"/>
    </source>
</evidence>
<organism evidence="10 11">
    <name type="scientific">Hondaea fermentalgiana</name>
    <dbReference type="NCBI Taxonomy" id="2315210"/>
    <lineage>
        <taxon>Eukaryota</taxon>
        <taxon>Sar</taxon>
        <taxon>Stramenopiles</taxon>
        <taxon>Bigyra</taxon>
        <taxon>Labyrinthulomycetes</taxon>
        <taxon>Thraustochytrida</taxon>
        <taxon>Thraustochytriidae</taxon>
        <taxon>Hondaea</taxon>
    </lineage>
</organism>
<evidence type="ECO:0000256" key="9">
    <source>
        <dbReference type="SAM" id="MobiDB-lite"/>
    </source>
</evidence>
<evidence type="ECO:0000256" key="7">
    <source>
        <dbReference type="ARBA" id="ARBA00036525"/>
    </source>
</evidence>
<comment type="similarity">
    <text evidence="1 8">Belongs to the inositol phosphokinase (IPK) family.</text>
</comment>
<feature type="compositionally biased region" description="Basic residues" evidence="9">
    <location>
        <begin position="1"/>
        <end position="10"/>
    </location>
</feature>
<reference evidence="10 11" key="1">
    <citation type="submission" date="2017-12" db="EMBL/GenBank/DDBJ databases">
        <title>Sequencing, de novo assembly and annotation of complete genome of a new Thraustochytrid species, strain FCC1311.</title>
        <authorList>
            <person name="Sedici K."/>
            <person name="Godart F."/>
            <person name="Aiese Cigliano R."/>
            <person name="Sanseverino W."/>
            <person name="Barakat M."/>
            <person name="Ortet P."/>
            <person name="Marechal E."/>
            <person name="Cagnac O."/>
            <person name="Amato A."/>
        </authorList>
    </citation>
    <scope>NUCLEOTIDE SEQUENCE [LARGE SCALE GENOMIC DNA]</scope>
</reference>
<keyword evidence="5" id="KW-0067">ATP-binding</keyword>
<dbReference type="EC" id="2.7.-.-" evidence="8"/>
<name>A0A2R5GWN7_9STRA</name>
<feature type="compositionally biased region" description="Basic residues" evidence="9">
    <location>
        <begin position="66"/>
        <end position="75"/>
    </location>
</feature>
<keyword evidence="2 8" id="KW-0808">Transferase</keyword>
<dbReference type="Pfam" id="PF03770">
    <property type="entry name" value="IPK"/>
    <property type="match status" value="2"/>
</dbReference>
<evidence type="ECO:0000256" key="5">
    <source>
        <dbReference type="ARBA" id="ARBA00022840"/>
    </source>
</evidence>
<feature type="region of interest" description="Disordered" evidence="9">
    <location>
        <begin position="1"/>
        <end position="78"/>
    </location>
</feature>
<protein>
    <recommendedName>
        <fullName evidence="8">Kinase</fullName>
        <ecNumber evidence="8">2.7.-.-</ecNumber>
    </recommendedName>
</protein>
<dbReference type="SUPFAM" id="SSF56104">
    <property type="entry name" value="SAICAR synthase-like"/>
    <property type="match status" value="2"/>
</dbReference>
<evidence type="ECO:0000313" key="11">
    <source>
        <dbReference type="Proteomes" id="UP000241890"/>
    </source>
</evidence>
<keyword evidence="11" id="KW-1185">Reference proteome</keyword>
<dbReference type="GO" id="GO:0016301">
    <property type="term" value="F:kinase activity"/>
    <property type="evidence" value="ECO:0007669"/>
    <property type="project" value="UniProtKB-KW"/>
</dbReference>
<accession>A0A2R5GWN7</accession>
<evidence type="ECO:0000313" key="10">
    <source>
        <dbReference type="EMBL" id="GBG34188.1"/>
    </source>
</evidence>
<keyword evidence="4 8" id="KW-0418">Kinase</keyword>
<dbReference type="EMBL" id="BEYU01000183">
    <property type="protein sequence ID" value="GBG34188.1"/>
    <property type="molecule type" value="Genomic_DNA"/>
</dbReference>
<evidence type="ECO:0000256" key="2">
    <source>
        <dbReference type="ARBA" id="ARBA00022679"/>
    </source>
</evidence>
<comment type="caution">
    <text evidence="10">The sequence shown here is derived from an EMBL/GenBank/DDBJ whole genome shotgun (WGS) entry which is preliminary data.</text>
</comment>
<dbReference type="GO" id="GO:0005634">
    <property type="term" value="C:nucleus"/>
    <property type="evidence" value="ECO:0007669"/>
    <property type="project" value="TreeGrafter"/>
</dbReference>
<feature type="compositionally biased region" description="Low complexity" evidence="9">
    <location>
        <begin position="29"/>
        <end position="42"/>
    </location>
</feature>
<feature type="compositionally biased region" description="Basic and acidic residues" evidence="9">
    <location>
        <begin position="56"/>
        <end position="65"/>
    </location>
</feature>
<dbReference type="AlphaFoldDB" id="A0A2R5GWN7"/>
<dbReference type="Gene3D" id="3.30.470.160">
    <property type="entry name" value="Inositol polyphosphate kinase"/>
    <property type="match status" value="2"/>
</dbReference>
<evidence type="ECO:0000256" key="1">
    <source>
        <dbReference type="ARBA" id="ARBA00007374"/>
    </source>
</evidence>
<dbReference type="OrthoDB" id="338650at2759"/>
<dbReference type="InterPro" id="IPR005522">
    <property type="entry name" value="IPK"/>
</dbReference>